<evidence type="ECO:0000313" key="1">
    <source>
        <dbReference type="Proteomes" id="UP000095287"/>
    </source>
</evidence>
<evidence type="ECO:0000313" key="2">
    <source>
        <dbReference type="WBParaSite" id="L893_g12871.t1"/>
    </source>
</evidence>
<proteinExistence type="predicted"/>
<name>A0A1I7Y5G7_9BILA</name>
<protein>
    <submittedName>
        <fullName evidence="2">F-box/LRR-repeat protein</fullName>
    </submittedName>
</protein>
<sequence>MPGREASLYLRYKEQFGPFRIVKSSSHFIMPTLSPQKVRFDDMAEEVGHKVADFFVKHLDSLTRSIDLPHLDVFLVGGKIGVEYVNDSGAKVVCSELRHLTGLKPKCIRINGKVSADHGEIPSVASDVTSVLLFLPELRNIAKQADTLEISILDEDTDPHVLLTGFPTTFTHVSVASLCSRSDLLVKHVERIIDSGELRFLNLIGDLKGAIRTLDPMLLKLIGQGRWEEIFVHMDAVLEDEVGFLAAVIKWWKSQTLSWNRELLISFKTDLCAIDFIKDLPLGTMTDQATCTSRRYFYMRHPKDYLREAHFSKDEDGMLHVQLH</sequence>
<accession>A0A1I7Y5G7</accession>
<reference evidence="2" key="1">
    <citation type="submission" date="2016-11" db="UniProtKB">
        <authorList>
            <consortium name="WormBaseParasite"/>
        </authorList>
    </citation>
    <scope>IDENTIFICATION</scope>
</reference>
<keyword evidence="1" id="KW-1185">Reference proteome</keyword>
<dbReference type="WBParaSite" id="L893_g12871.t1">
    <property type="protein sequence ID" value="L893_g12871.t1"/>
    <property type="gene ID" value="L893_g12871"/>
</dbReference>
<organism evidence="1 2">
    <name type="scientific">Steinernema glaseri</name>
    <dbReference type="NCBI Taxonomy" id="37863"/>
    <lineage>
        <taxon>Eukaryota</taxon>
        <taxon>Metazoa</taxon>
        <taxon>Ecdysozoa</taxon>
        <taxon>Nematoda</taxon>
        <taxon>Chromadorea</taxon>
        <taxon>Rhabditida</taxon>
        <taxon>Tylenchina</taxon>
        <taxon>Panagrolaimomorpha</taxon>
        <taxon>Strongyloidoidea</taxon>
        <taxon>Steinernematidae</taxon>
        <taxon>Steinernema</taxon>
    </lineage>
</organism>
<dbReference type="Proteomes" id="UP000095287">
    <property type="component" value="Unplaced"/>
</dbReference>
<dbReference type="AlphaFoldDB" id="A0A1I7Y5G7"/>